<evidence type="ECO:0000313" key="1">
    <source>
        <dbReference type="EMBL" id="VEN41512.1"/>
    </source>
</evidence>
<sequence>MNHFKAKKLTTNWKKTCYLPFTPYERHLPRYNTLNIGNKSISSVRKIKYLGVILDYHLRWSDHANCIVKILRSLIPKFKVYKNIFDIKTLKILYFSLVQSHLTNGIMRFIDVTQKWLIKVMLGKPKLYASNALFNDAQLLDVRQLFFRAIAIFQHKHKIYQDFISHTYNTRQSGVKLKIPKTHWSKKSSLSKS</sequence>
<evidence type="ECO:0000313" key="2">
    <source>
        <dbReference type="Proteomes" id="UP000410492"/>
    </source>
</evidence>
<feature type="non-terminal residue" evidence="1">
    <location>
        <position position="193"/>
    </location>
</feature>
<dbReference type="Proteomes" id="UP000410492">
    <property type="component" value="Unassembled WGS sequence"/>
</dbReference>
<dbReference type="AlphaFoldDB" id="A0A653C1B4"/>
<proteinExistence type="predicted"/>
<reference evidence="1 2" key="1">
    <citation type="submission" date="2019-01" db="EMBL/GenBank/DDBJ databases">
        <authorList>
            <person name="Sayadi A."/>
        </authorList>
    </citation>
    <scope>NUCLEOTIDE SEQUENCE [LARGE SCALE GENOMIC DNA]</scope>
</reference>
<dbReference type="OrthoDB" id="8625101at2759"/>
<dbReference type="EMBL" id="CAACVG010006763">
    <property type="protein sequence ID" value="VEN41512.1"/>
    <property type="molecule type" value="Genomic_DNA"/>
</dbReference>
<keyword evidence="2" id="KW-1185">Reference proteome</keyword>
<accession>A0A653C1B4</accession>
<name>A0A653C1B4_CALMS</name>
<organism evidence="1 2">
    <name type="scientific">Callosobruchus maculatus</name>
    <name type="common">Southern cowpea weevil</name>
    <name type="synonym">Pulse bruchid</name>
    <dbReference type="NCBI Taxonomy" id="64391"/>
    <lineage>
        <taxon>Eukaryota</taxon>
        <taxon>Metazoa</taxon>
        <taxon>Ecdysozoa</taxon>
        <taxon>Arthropoda</taxon>
        <taxon>Hexapoda</taxon>
        <taxon>Insecta</taxon>
        <taxon>Pterygota</taxon>
        <taxon>Neoptera</taxon>
        <taxon>Endopterygota</taxon>
        <taxon>Coleoptera</taxon>
        <taxon>Polyphaga</taxon>
        <taxon>Cucujiformia</taxon>
        <taxon>Chrysomeloidea</taxon>
        <taxon>Chrysomelidae</taxon>
        <taxon>Bruchinae</taxon>
        <taxon>Bruchini</taxon>
        <taxon>Callosobruchus</taxon>
    </lineage>
</organism>
<protein>
    <submittedName>
        <fullName evidence="1">Uncharacterized protein</fullName>
    </submittedName>
</protein>
<gene>
    <name evidence="1" type="ORF">CALMAC_LOCUS5308</name>
</gene>